<dbReference type="Pfam" id="PF22191">
    <property type="entry name" value="IBR_1"/>
    <property type="match status" value="1"/>
</dbReference>
<evidence type="ECO:0000256" key="4">
    <source>
        <dbReference type="ARBA" id="ARBA00022723"/>
    </source>
</evidence>
<feature type="transmembrane region" description="Helical" evidence="11">
    <location>
        <begin position="411"/>
        <end position="444"/>
    </location>
</feature>
<dbReference type="SUPFAM" id="SSF57850">
    <property type="entry name" value="RING/U-box"/>
    <property type="match status" value="3"/>
</dbReference>
<evidence type="ECO:0000313" key="15">
    <source>
        <dbReference type="Proteomes" id="UP000830375"/>
    </source>
</evidence>
<feature type="region of interest" description="Disordered" evidence="10">
    <location>
        <begin position="24"/>
        <end position="195"/>
    </location>
</feature>
<keyword evidence="4" id="KW-0479">Metal-binding</keyword>
<feature type="region of interest" description="Disordered" evidence="10">
    <location>
        <begin position="658"/>
        <end position="724"/>
    </location>
</feature>
<evidence type="ECO:0000256" key="9">
    <source>
        <dbReference type="PROSITE-ProRule" id="PRU00175"/>
    </source>
</evidence>
<keyword evidence="7" id="KW-0833">Ubl conjugation pathway</keyword>
<keyword evidence="11" id="KW-0812">Transmembrane</keyword>
<feature type="compositionally biased region" description="Low complexity" evidence="10">
    <location>
        <begin position="706"/>
        <end position="722"/>
    </location>
</feature>
<keyword evidence="3" id="KW-0808">Transferase</keyword>
<accession>A0ABQ8LPJ4</accession>
<feature type="compositionally biased region" description="Low complexity" evidence="10">
    <location>
        <begin position="45"/>
        <end position="56"/>
    </location>
</feature>
<evidence type="ECO:0000256" key="5">
    <source>
        <dbReference type="ARBA" id="ARBA00022737"/>
    </source>
</evidence>
<evidence type="ECO:0000259" key="12">
    <source>
        <dbReference type="PROSITE" id="PS50089"/>
    </source>
</evidence>
<evidence type="ECO:0000256" key="3">
    <source>
        <dbReference type="ARBA" id="ARBA00022679"/>
    </source>
</evidence>
<evidence type="ECO:0000256" key="10">
    <source>
        <dbReference type="SAM" id="MobiDB-lite"/>
    </source>
</evidence>
<dbReference type="Gene3D" id="3.30.40.10">
    <property type="entry name" value="Zinc/RING finger domain, C3HC4 (zinc finger)"/>
    <property type="match status" value="1"/>
</dbReference>
<dbReference type="InterPro" id="IPR013083">
    <property type="entry name" value="Znf_RING/FYVE/PHD"/>
</dbReference>
<feature type="compositionally biased region" description="Low complexity" evidence="10">
    <location>
        <begin position="184"/>
        <end position="195"/>
    </location>
</feature>
<dbReference type="EC" id="2.3.2.31" evidence="2"/>
<dbReference type="SMART" id="SM00647">
    <property type="entry name" value="IBR"/>
    <property type="match status" value="2"/>
</dbReference>
<sequence length="842" mass="89740">MSLCFFTDQVEIQPGDSKLTRVSQLELPGSREQLAESSPPCLNTSHSPLKTLSPLPSLSPPSPSSSSSSSSPPALPVEASQSFANHSASSGEMSLHQPQPQQQGSERDLPSAASSVSLPSVRKTPKKRRISLRSLFRRRCGDPKSRKSRALATGVDGIASVESVHSEMCQQQDHASALSAPGVASTSSSSSSSSASTSELLECPLCLLRHTRDRFPDIMTCHHRSCADCLRQYLRIEISESRVNISCPECSERFNPHDIRMILNDRVLMEKYEEFMLRRWLVADPDCRWCPAPDCGYAVIAFGCASCPKITCGREGCGTEFCYHCKQLWHPNQTCDAARQQRAQTDDIKPCPRCAAYIIKMNDGSCNHMTCAVCGCEFCWLCMKEISDLHYLSPSGCTFWGKKPWSRKKKILWQLGTLVGAPVGIALIAGIAIPAMIIGIPVYVGRKIHNRYEGKDISKHKRNLVIAGGVTLGGCGVSAGNGKGVRIEFDDENDMNAGTGAAVTDTTSVAETRHNPSIGEGSVGGLTGSLSASGSHMERIGAMRDNLSENASTMALAGASITGSLSGSAMVNCFNRLEVQADVQKERCSLSGESGTVSLGTISDNASTKAMAGSILNAYLPLDRHHSGSSSMDDGSSGGHGAGVCPSGCPHEGKCVTSRWAKEPSSTSSSSSGKKSKGKLRKKSGGTKINETREDMDAQLLERRSTNSSELDSPSLSGSLPSVADSHSSHFSEFSCSDLDACRPPCYESHVRHPNAGGAVSPLPEVENDRLENCPAAGSLPQAAVAPLTPDGAAERPLCYIAEENVSLICAADAGQSSPKERNNNLPQPTSPVRNACIQTEI</sequence>
<feature type="compositionally biased region" description="Basic residues" evidence="10">
    <location>
        <begin position="123"/>
        <end position="138"/>
    </location>
</feature>
<comment type="caution">
    <text evidence="14">The sequence shown here is derived from an EMBL/GenBank/DDBJ whole genome shotgun (WGS) entry which is preliminary data.</text>
</comment>
<dbReference type="InterPro" id="IPR044066">
    <property type="entry name" value="TRIAD_supradom"/>
</dbReference>
<keyword evidence="11" id="KW-0472">Membrane</keyword>
<evidence type="ECO:0000256" key="11">
    <source>
        <dbReference type="SAM" id="Phobius"/>
    </source>
</evidence>
<keyword evidence="5" id="KW-0677">Repeat</keyword>
<dbReference type="CDD" id="cd20355">
    <property type="entry name" value="Rcat_RBR_RNF19"/>
    <property type="match status" value="1"/>
</dbReference>
<dbReference type="PANTHER" id="PTHR11685">
    <property type="entry name" value="RBR FAMILY RING FINGER AND IBR DOMAIN-CONTAINING"/>
    <property type="match status" value="1"/>
</dbReference>
<evidence type="ECO:0000256" key="6">
    <source>
        <dbReference type="ARBA" id="ARBA00022771"/>
    </source>
</evidence>
<feature type="domain" description="RING-type" evidence="12">
    <location>
        <begin position="203"/>
        <end position="251"/>
    </location>
</feature>
<feature type="compositionally biased region" description="Basic residues" evidence="10">
    <location>
        <begin position="674"/>
        <end position="685"/>
    </location>
</feature>
<dbReference type="Proteomes" id="UP000830375">
    <property type="component" value="Unassembled WGS sequence"/>
</dbReference>
<dbReference type="Gene3D" id="2.20.25.20">
    <property type="match status" value="1"/>
</dbReference>
<dbReference type="InterPro" id="IPR002867">
    <property type="entry name" value="IBR_dom"/>
</dbReference>
<protein>
    <recommendedName>
        <fullName evidence="2">RBR-type E3 ubiquitin transferase</fullName>
        <ecNumber evidence="2">2.3.2.31</ecNumber>
    </recommendedName>
</protein>
<dbReference type="CDD" id="cd20362">
    <property type="entry name" value="BRcat_RBR_RNF19A"/>
    <property type="match status" value="1"/>
</dbReference>
<organism evidence="14 15">
    <name type="scientific">Labeo rohita</name>
    <name type="common">Indian major carp</name>
    <name type="synonym">Cyprinus rohita</name>
    <dbReference type="NCBI Taxonomy" id="84645"/>
    <lineage>
        <taxon>Eukaryota</taxon>
        <taxon>Metazoa</taxon>
        <taxon>Chordata</taxon>
        <taxon>Craniata</taxon>
        <taxon>Vertebrata</taxon>
        <taxon>Euteleostomi</taxon>
        <taxon>Actinopterygii</taxon>
        <taxon>Neopterygii</taxon>
        <taxon>Teleostei</taxon>
        <taxon>Ostariophysi</taxon>
        <taxon>Cypriniformes</taxon>
        <taxon>Cyprinidae</taxon>
        <taxon>Labeoninae</taxon>
        <taxon>Labeonini</taxon>
        <taxon>Labeo</taxon>
    </lineage>
</organism>
<evidence type="ECO:0000256" key="7">
    <source>
        <dbReference type="ARBA" id="ARBA00022786"/>
    </source>
</evidence>
<dbReference type="Pfam" id="PF01485">
    <property type="entry name" value="IBR"/>
    <property type="match status" value="1"/>
</dbReference>
<keyword evidence="11" id="KW-1133">Transmembrane helix</keyword>
<dbReference type="InterPro" id="IPR031127">
    <property type="entry name" value="E3_UB_ligase_RBR"/>
</dbReference>
<evidence type="ECO:0000256" key="2">
    <source>
        <dbReference type="ARBA" id="ARBA00012251"/>
    </source>
</evidence>
<keyword evidence="15" id="KW-1185">Reference proteome</keyword>
<evidence type="ECO:0000259" key="13">
    <source>
        <dbReference type="PROSITE" id="PS51873"/>
    </source>
</evidence>
<dbReference type="EMBL" id="JACTAM010000019">
    <property type="protein sequence ID" value="KAI2652581.1"/>
    <property type="molecule type" value="Genomic_DNA"/>
</dbReference>
<name>A0ABQ8LPJ4_LABRO</name>
<keyword evidence="8" id="KW-0862">Zinc</keyword>
<reference evidence="14 15" key="1">
    <citation type="submission" date="2022-01" db="EMBL/GenBank/DDBJ databases">
        <title>A high-quality chromosome-level genome assembly of rohu carp, Labeo rohita.</title>
        <authorList>
            <person name="Arick M.A. II"/>
            <person name="Hsu C.-Y."/>
            <person name="Magbanua Z."/>
            <person name="Pechanova O."/>
            <person name="Grover C."/>
            <person name="Miller E."/>
            <person name="Thrash A."/>
            <person name="Ezzel L."/>
            <person name="Alam S."/>
            <person name="Benzie J."/>
            <person name="Hamilton M."/>
            <person name="Karsi A."/>
            <person name="Lawrence M.L."/>
            <person name="Peterson D.G."/>
        </authorList>
    </citation>
    <scope>NUCLEOTIDE SEQUENCE [LARGE SCALE GENOMIC DNA]</scope>
    <source>
        <strain evidence="15">BAU-BD-2019</strain>
        <tissue evidence="14">Blood</tissue>
    </source>
</reference>
<dbReference type="PROSITE" id="PS51873">
    <property type="entry name" value="TRIAD"/>
    <property type="match status" value="1"/>
</dbReference>
<dbReference type="PROSITE" id="PS50089">
    <property type="entry name" value="ZF_RING_2"/>
    <property type="match status" value="1"/>
</dbReference>
<keyword evidence="6 9" id="KW-0863">Zinc-finger</keyword>
<evidence type="ECO:0000256" key="8">
    <source>
        <dbReference type="ARBA" id="ARBA00022833"/>
    </source>
</evidence>
<evidence type="ECO:0000256" key="1">
    <source>
        <dbReference type="ARBA" id="ARBA00001798"/>
    </source>
</evidence>
<dbReference type="SMART" id="SM00184">
    <property type="entry name" value="RING"/>
    <property type="match status" value="1"/>
</dbReference>
<dbReference type="InterPro" id="IPR001841">
    <property type="entry name" value="Znf_RING"/>
</dbReference>
<feature type="domain" description="RING-type" evidence="13">
    <location>
        <begin position="199"/>
        <end position="401"/>
    </location>
</feature>
<proteinExistence type="predicted"/>
<comment type="catalytic activity">
    <reaction evidence="1">
        <text>[E2 ubiquitin-conjugating enzyme]-S-ubiquitinyl-L-cysteine + [acceptor protein]-L-lysine = [E2 ubiquitin-conjugating enzyme]-L-cysteine + [acceptor protein]-N(6)-ubiquitinyl-L-lysine.</text>
        <dbReference type="EC" id="2.3.2.31"/>
    </reaction>
</comment>
<feature type="compositionally biased region" description="Polar residues" evidence="10">
    <location>
        <begin position="79"/>
        <end position="104"/>
    </location>
</feature>
<feature type="compositionally biased region" description="Low complexity" evidence="10">
    <location>
        <begin position="110"/>
        <end position="121"/>
    </location>
</feature>
<dbReference type="CDD" id="cd16775">
    <property type="entry name" value="RING-HC_RBR_RNF19A"/>
    <property type="match status" value="1"/>
</dbReference>
<gene>
    <name evidence="14" type="ORF">H4Q32_005825</name>
</gene>
<evidence type="ECO:0000313" key="14">
    <source>
        <dbReference type="EMBL" id="KAI2652581.1"/>
    </source>
</evidence>
<feature type="compositionally biased region" description="Basic and acidic residues" evidence="10">
    <location>
        <begin position="690"/>
        <end position="705"/>
    </location>
</feature>
<dbReference type="Gene3D" id="1.20.120.1750">
    <property type="match status" value="1"/>
</dbReference>